<feature type="compositionally biased region" description="Low complexity" evidence="1">
    <location>
        <begin position="71"/>
        <end position="92"/>
    </location>
</feature>
<feature type="compositionally biased region" description="Polar residues" evidence="1">
    <location>
        <begin position="141"/>
        <end position="150"/>
    </location>
</feature>
<feature type="region of interest" description="Disordered" evidence="1">
    <location>
        <begin position="41"/>
        <end position="150"/>
    </location>
</feature>
<reference evidence="2" key="1">
    <citation type="submission" date="2021-05" db="EMBL/GenBank/DDBJ databases">
        <authorList>
            <person name="Alioto T."/>
            <person name="Alioto T."/>
            <person name="Gomez Garrido J."/>
        </authorList>
    </citation>
    <scope>NUCLEOTIDE SEQUENCE</scope>
</reference>
<accession>A0A8D8NH67</accession>
<organism evidence="2">
    <name type="scientific">Culex pipiens</name>
    <name type="common">House mosquito</name>
    <dbReference type="NCBI Taxonomy" id="7175"/>
    <lineage>
        <taxon>Eukaryota</taxon>
        <taxon>Metazoa</taxon>
        <taxon>Ecdysozoa</taxon>
        <taxon>Arthropoda</taxon>
        <taxon>Hexapoda</taxon>
        <taxon>Insecta</taxon>
        <taxon>Pterygota</taxon>
        <taxon>Neoptera</taxon>
        <taxon>Endopterygota</taxon>
        <taxon>Diptera</taxon>
        <taxon>Nematocera</taxon>
        <taxon>Culicoidea</taxon>
        <taxon>Culicidae</taxon>
        <taxon>Culicinae</taxon>
        <taxon>Culicini</taxon>
        <taxon>Culex</taxon>
        <taxon>Culex</taxon>
    </lineage>
</organism>
<sequence length="150" mass="16870">METKPTPTSRAATPDAARIDCATLATRTPCRMSTVRPARRLPTTTRRRKRTMTTVRPTRTTITTRKRNSKTRNSSRSTTSRRTTHRTILTSRRLPRHDRPVSSAQAAIGARPVPSRINPTNRPHRRSTLPANVATSDLARTKSTSSFRRS</sequence>
<protein>
    <submittedName>
        <fullName evidence="2">(northern house mosquito) hypothetical protein</fullName>
    </submittedName>
</protein>
<feature type="compositionally biased region" description="Low complexity" evidence="1">
    <location>
        <begin position="52"/>
        <end position="63"/>
    </location>
</feature>
<evidence type="ECO:0000256" key="1">
    <source>
        <dbReference type="SAM" id="MobiDB-lite"/>
    </source>
</evidence>
<proteinExistence type="predicted"/>
<evidence type="ECO:0000313" key="2">
    <source>
        <dbReference type="EMBL" id="CAG6564820.1"/>
    </source>
</evidence>
<name>A0A8D8NH67_CULPI</name>
<dbReference type="EMBL" id="HBUE01167430">
    <property type="protein sequence ID" value="CAG6513353.1"/>
    <property type="molecule type" value="Transcribed_RNA"/>
</dbReference>
<dbReference type="AlphaFoldDB" id="A0A8D8NH67"/>
<dbReference type="EMBL" id="HBUE01272744">
    <property type="protein sequence ID" value="CAG6564820.1"/>
    <property type="molecule type" value="Transcribed_RNA"/>
</dbReference>